<evidence type="ECO:0000256" key="5">
    <source>
        <dbReference type="ARBA" id="ARBA00023136"/>
    </source>
</evidence>
<dbReference type="InterPro" id="IPR052027">
    <property type="entry name" value="PspC"/>
</dbReference>
<feature type="transmembrane region" description="Helical" evidence="7">
    <location>
        <begin position="315"/>
        <end position="334"/>
    </location>
</feature>
<keyword evidence="2" id="KW-1003">Cell membrane</keyword>
<feature type="region of interest" description="Disordered" evidence="6">
    <location>
        <begin position="1"/>
        <end position="50"/>
    </location>
</feature>
<feature type="compositionally biased region" description="Low complexity" evidence="6">
    <location>
        <begin position="189"/>
        <end position="203"/>
    </location>
</feature>
<accession>A0ABW2XIT7</accession>
<feature type="transmembrane region" description="Helical" evidence="7">
    <location>
        <begin position="289"/>
        <end position="308"/>
    </location>
</feature>
<keyword evidence="3 7" id="KW-0812">Transmembrane</keyword>
<reference evidence="10" key="1">
    <citation type="journal article" date="2019" name="Int. J. Syst. Evol. Microbiol.">
        <title>The Global Catalogue of Microorganisms (GCM) 10K type strain sequencing project: providing services to taxonomists for standard genome sequencing and annotation.</title>
        <authorList>
            <consortium name="The Broad Institute Genomics Platform"/>
            <consortium name="The Broad Institute Genome Sequencing Center for Infectious Disease"/>
            <person name="Wu L."/>
            <person name="Ma J."/>
        </authorList>
    </citation>
    <scope>NUCLEOTIDE SEQUENCE [LARGE SCALE GENOMIC DNA]</scope>
    <source>
        <strain evidence="10">JCM 9371</strain>
    </source>
</reference>
<dbReference type="EMBL" id="JBHTGP010000006">
    <property type="protein sequence ID" value="MFD0685520.1"/>
    <property type="molecule type" value="Genomic_DNA"/>
</dbReference>
<dbReference type="RefSeq" id="WP_165502667.1">
    <property type="nucleotide sequence ID" value="NZ_CAACUY010000006.1"/>
</dbReference>
<comment type="caution">
    <text evidence="9">The sequence shown here is derived from an EMBL/GenBank/DDBJ whole genome shotgun (WGS) entry which is preliminary data.</text>
</comment>
<feature type="transmembrane region" description="Helical" evidence="7">
    <location>
        <begin position="262"/>
        <end position="283"/>
    </location>
</feature>
<keyword evidence="5 7" id="KW-0472">Membrane</keyword>
<feature type="region of interest" description="Disordered" evidence="6">
    <location>
        <begin position="181"/>
        <end position="211"/>
    </location>
</feature>
<comment type="subcellular location">
    <subcellularLocation>
        <location evidence="1">Cell membrane</location>
        <topology evidence="1">Single-pass membrane protein</topology>
    </subcellularLocation>
</comment>
<evidence type="ECO:0000313" key="9">
    <source>
        <dbReference type="EMBL" id="MFD0685520.1"/>
    </source>
</evidence>
<keyword evidence="4 7" id="KW-1133">Transmembrane helix</keyword>
<evidence type="ECO:0000313" key="10">
    <source>
        <dbReference type="Proteomes" id="UP001597063"/>
    </source>
</evidence>
<evidence type="ECO:0000256" key="4">
    <source>
        <dbReference type="ARBA" id="ARBA00022989"/>
    </source>
</evidence>
<feature type="domain" description="Phage shock protein PspC N-terminal" evidence="8">
    <location>
        <begin position="48"/>
        <end position="104"/>
    </location>
</feature>
<dbReference type="PANTHER" id="PTHR33885:SF3">
    <property type="entry name" value="PHAGE SHOCK PROTEIN C"/>
    <property type="match status" value="1"/>
</dbReference>
<evidence type="ECO:0000256" key="1">
    <source>
        <dbReference type="ARBA" id="ARBA00004162"/>
    </source>
</evidence>
<feature type="transmembrane region" description="Helical" evidence="7">
    <location>
        <begin position="75"/>
        <end position="101"/>
    </location>
</feature>
<evidence type="ECO:0000256" key="2">
    <source>
        <dbReference type="ARBA" id="ARBA00022475"/>
    </source>
</evidence>
<feature type="transmembrane region" description="Helical" evidence="7">
    <location>
        <begin position="149"/>
        <end position="165"/>
    </location>
</feature>
<dbReference type="InterPro" id="IPR007168">
    <property type="entry name" value="Phageshock_PspC_N"/>
</dbReference>
<dbReference type="Proteomes" id="UP001597063">
    <property type="component" value="Unassembled WGS sequence"/>
</dbReference>
<keyword evidence="10" id="KW-1185">Reference proteome</keyword>
<protein>
    <submittedName>
        <fullName evidence="9">PspC domain-containing protein</fullName>
    </submittedName>
</protein>
<proteinExistence type="predicted"/>
<feature type="transmembrane region" description="Helical" evidence="7">
    <location>
        <begin position="122"/>
        <end position="143"/>
    </location>
</feature>
<sequence>MGEEQKATTGAGEPAEPQPDPAQEPRQGATRARREESAQETPSGPGYRRLARDPERRLLAGVCTGLGRYTGIDPVVYRVGFAVLVLAHGQGIILYVAAALLMPARPGGSSVAEQVLRRWFDASAVLTILGALLALGVVGSVFGGVTTDAVAIVVVFGLVLLVSHARGVDLLSVARTVPERLAGHPPEPSAARSAHASSASTSPGGVSLGKDGPGGLPEGMIDLAAYGTAWSASVKTAETDASAARYAGKTDTVRRERPGSPVASITLLAAMAAGAAMIPLARTHPTPDAWMLVMAPALAVIGLGLVLGGWFRTRGLAAAGTVLTLALVTSTAAAEIPRDSRFGEVEWRPTDVGSAQQQYRVAFGQGTLDLTALPLAAGQSVSIEAGVTVGGLVVRLPRDARVRLDARIGLGDLRIELRTTSGPNAKAVQVLEPETPVKNPPEIVLRIRGRLGDVDVKRV</sequence>
<evidence type="ECO:0000256" key="7">
    <source>
        <dbReference type="SAM" id="Phobius"/>
    </source>
</evidence>
<gene>
    <name evidence="9" type="ORF">ACFQZM_13495</name>
</gene>
<evidence type="ECO:0000256" key="6">
    <source>
        <dbReference type="SAM" id="MobiDB-lite"/>
    </source>
</evidence>
<dbReference type="Pfam" id="PF04024">
    <property type="entry name" value="PspC"/>
    <property type="match status" value="1"/>
</dbReference>
<name>A0ABW2XIT7_9ACTN</name>
<dbReference type="PANTHER" id="PTHR33885">
    <property type="entry name" value="PHAGE SHOCK PROTEIN C"/>
    <property type="match status" value="1"/>
</dbReference>
<evidence type="ECO:0000259" key="8">
    <source>
        <dbReference type="Pfam" id="PF04024"/>
    </source>
</evidence>
<organism evidence="9 10">
    <name type="scientific">Actinomadura fibrosa</name>
    <dbReference type="NCBI Taxonomy" id="111802"/>
    <lineage>
        <taxon>Bacteria</taxon>
        <taxon>Bacillati</taxon>
        <taxon>Actinomycetota</taxon>
        <taxon>Actinomycetes</taxon>
        <taxon>Streptosporangiales</taxon>
        <taxon>Thermomonosporaceae</taxon>
        <taxon>Actinomadura</taxon>
    </lineage>
</organism>
<evidence type="ECO:0000256" key="3">
    <source>
        <dbReference type="ARBA" id="ARBA00022692"/>
    </source>
</evidence>